<feature type="compositionally biased region" description="Low complexity" evidence="1">
    <location>
        <begin position="121"/>
        <end position="143"/>
    </location>
</feature>
<dbReference type="VEuPathDB" id="VectorBase:BGLB011993"/>
<dbReference type="EnsemblMetazoa" id="BGLB011993-RB">
    <property type="protein sequence ID" value="BGLB011993-PB"/>
    <property type="gene ID" value="BGLB011993"/>
</dbReference>
<feature type="compositionally biased region" description="Polar residues" evidence="1">
    <location>
        <begin position="148"/>
        <end position="175"/>
    </location>
</feature>
<dbReference type="KEGG" id="bgt:106078691"/>
<evidence type="ECO:0000256" key="1">
    <source>
        <dbReference type="SAM" id="MobiDB-lite"/>
    </source>
</evidence>
<dbReference type="AlphaFoldDB" id="A0A2C9K2E6"/>
<dbReference type="Proteomes" id="UP000076420">
    <property type="component" value="Unassembled WGS sequence"/>
</dbReference>
<organism evidence="2 3">
    <name type="scientific">Biomphalaria glabrata</name>
    <name type="common">Bloodfluke planorb</name>
    <name type="synonym">Freshwater snail</name>
    <dbReference type="NCBI Taxonomy" id="6526"/>
    <lineage>
        <taxon>Eukaryota</taxon>
        <taxon>Metazoa</taxon>
        <taxon>Spiralia</taxon>
        <taxon>Lophotrochozoa</taxon>
        <taxon>Mollusca</taxon>
        <taxon>Gastropoda</taxon>
        <taxon>Heterobranchia</taxon>
        <taxon>Euthyneura</taxon>
        <taxon>Panpulmonata</taxon>
        <taxon>Hygrophila</taxon>
        <taxon>Lymnaeoidea</taxon>
        <taxon>Planorbidae</taxon>
        <taxon>Biomphalaria</taxon>
    </lineage>
</organism>
<feature type="compositionally biased region" description="Polar residues" evidence="1">
    <location>
        <begin position="18"/>
        <end position="30"/>
    </location>
</feature>
<protein>
    <submittedName>
        <fullName evidence="2">Uncharacterized protein</fullName>
    </submittedName>
</protein>
<sequence>MANKPDKHVAGEVDDNSTRNTVTQSDSMNGLSWDAPLRTARESALAPDDYNENEHNPPRSDFIIEADLQTEREDLLEEDSPTELAKRLESELTGSILALWQQRLTQSTSFEGEIEIEYAESDINSSGPPSPSSDDPSVLPHPDLVNHNFGNTDRNGNRATTKLPMPSSSEGTNATLEEMRSKLRKTKFDYNTDTKVRISEATPLLDYRSVLKKKGNV</sequence>
<accession>A0A2C9K2E6</accession>
<dbReference type="VEuPathDB" id="VectorBase:BGLAX_035699"/>
<proteinExistence type="predicted"/>
<gene>
    <name evidence="2" type="primary">106078691</name>
</gene>
<evidence type="ECO:0000313" key="3">
    <source>
        <dbReference type="Proteomes" id="UP000076420"/>
    </source>
</evidence>
<feature type="compositionally biased region" description="Basic and acidic residues" evidence="1">
    <location>
        <begin position="1"/>
        <end position="11"/>
    </location>
</feature>
<reference evidence="2" key="1">
    <citation type="submission" date="2020-05" db="UniProtKB">
        <authorList>
            <consortium name="EnsemblMetazoa"/>
        </authorList>
    </citation>
    <scope>IDENTIFICATION</scope>
    <source>
        <strain evidence="2">BB02</strain>
    </source>
</reference>
<feature type="region of interest" description="Disordered" evidence="1">
    <location>
        <begin position="1"/>
        <end position="61"/>
    </location>
</feature>
<name>A0A2C9K2E6_BIOGL</name>
<evidence type="ECO:0000313" key="2">
    <source>
        <dbReference type="EnsemblMetazoa" id="BGLB011993-PB"/>
    </source>
</evidence>
<feature type="region of interest" description="Disordered" evidence="1">
    <location>
        <begin position="121"/>
        <end position="180"/>
    </location>
</feature>